<sequence>MKKIFLIIVLGLMAFSFGCVGQGPEGIVFKDKEVPGCVPDLAITDASWNGTNLVVKGEATNNCTQNANDFSVKGQYYAKDGKDLGIERVIVKDIDVKNKKSFTITFPDPDRKVVKYELSIDRIYWKQ</sequence>
<protein>
    <submittedName>
        <fullName evidence="1">Uncharacterized protein</fullName>
    </submittedName>
</protein>
<evidence type="ECO:0000313" key="1">
    <source>
        <dbReference type="EMBL" id="KYC52928.1"/>
    </source>
</evidence>
<organism evidence="1 2">
    <name type="scientific">Candidatus Methanofastidiosum methylothiophilum</name>
    <dbReference type="NCBI Taxonomy" id="1705564"/>
    <lineage>
        <taxon>Archaea</taxon>
        <taxon>Methanobacteriati</taxon>
        <taxon>Methanobacteriota</taxon>
        <taxon>Stenosarchaea group</taxon>
        <taxon>Candidatus Methanofastidiosia</taxon>
        <taxon>Candidatus Methanofastidiosales</taxon>
        <taxon>Candidatus Methanofastidiosaceae</taxon>
        <taxon>Candidatus Methanofastidiosum</taxon>
    </lineage>
</organism>
<dbReference type="Proteomes" id="UP000075578">
    <property type="component" value="Unassembled WGS sequence"/>
</dbReference>
<name>A0A150J759_9EURY</name>
<gene>
    <name evidence="1" type="ORF">AMQ74_00567</name>
</gene>
<comment type="caution">
    <text evidence="1">The sequence shown here is derived from an EMBL/GenBank/DDBJ whole genome shotgun (WGS) entry which is preliminary data.</text>
</comment>
<dbReference type="EMBL" id="LNGD01000021">
    <property type="protein sequence ID" value="KYC52928.1"/>
    <property type="molecule type" value="Genomic_DNA"/>
</dbReference>
<evidence type="ECO:0000313" key="2">
    <source>
        <dbReference type="Proteomes" id="UP000075578"/>
    </source>
</evidence>
<dbReference type="PROSITE" id="PS51257">
    <property type="entry name" value="PROKAR_LIPOPROTEIN"/>
    <property type="match status" value="1"/>
</dbReference>
<proteinExistence type="predicted"/>
<dbReference type="AlphaFoldDB" id="A0A150J759"/>
<reference evidence="1 2" key="1">
    <citation type="journal article" date="2016" name="ISME J.">
        <title>Chasing the elusive Euryarchaeota class WSA2: genomes reveal a uniquely fastidious methyl-reducing methanogen.</title>
        <authorList>
            <person name="Nobu M.K."/>
            <person name="Narihiro T."/>
            <person name="Kuroda K."/>
            <person name="Mei R."/>
            <person name="Liu W.T."/>
        </authorList>
    </citation>
    <scope>NUCLEOTIDE SEQUENCE [LARGE SCALE GENOMIC DNA]</scope>
    <source>
        <strain evidence="1">U1lsi0528_Bin089</strain>
    </source>
</reference>
<accession>A0A150J759</accession>